<feature type="non-terminal residue" evidence="1">
    <location>
        <position position="1"/>
    </location>
</feature>
<evidence type="ECO:0000313" key="2">
    <source>
        <dbReference type="Proteomes" id="UP000789920"/>
    </source>
</evidence>
<keyword evidence="2" id="KW-1185">Reference proteome</keyword>
<feature type="non-terminal residue" evidence="1">
    <location>
        <position position="205"/>
    </location>
</feature>
<accession>A0ACA9SQB6</accession>
<reference evidence="1" key="1">
    <citation type="submission" date="2021-06" db="EMBL/GenBank/DDBJ databases">
        <authorList>
            <person name="Kallberg Y."/>
            <person name="Tangrot J."/>
            <person name="Rosling A."/>
        </authorList>
    </citation>
    <scope>NUCLEOTIDE SEQUENCE</scope>
    <source>
        <strain evidence="1">MA461A</strain>
    </source>
</reference>
<comment type="caution">
    <text evidence="1">The sequence shown here is derived from an EMBL/GenBank/DDBJ whole genome shotgun (WGS) entry which is preliminary data.</text>
</comment>
<dbReference type="EMBL" id="CAJVQC010144710">
    <property type="protein sequence ID" value="CAG8844956.1"/>
    <property type="molecule type" value="Genomic_DNA"/>
</dbReference>
<gene>
    <name evidence="1" type="ORF">RPERSI_LOCUS33440</name>
</gene>
<organism evidence="1 2">
    <name type="scientific">Racocetra persica</name>
    <dbReference type="NCBI Taxonomy" id="160502"/>
    <lineage>
        <taxon>Eukaryota</taxon>
        <taxon>Fungi</taxon>
        <taxon>Fungi incertae sedis</taxon>
        <taxon>Mucoromycota</taxon>
        <taxon>Glomeromycotina</taxon>
        <taxon>Glomeromycetes</taxon>
        <taxon>Diversisporales</taxon>
        <taxon>Gigasporaceae</taxon>
        <taxon>Racocetra</taxon>
    </lineage>
</organism>
<sequence length="205" mass="24003">NGMGLKAGDIYAIGEIIDEVDPVTVLYVLCAQVMNKTYGVTTWVKFTNFEVFFDVLIPPNHPNPKEYCNILIKTMEYTNARHPNGAWVKMTSLIKDYLTVKRNDSKEYLRIRFTDHSKQRSIIQAIHQDKFKSYTICKDSLSGKYGQFIACSRIYTNRKEDYFHVSGFFILKNETRILSMNEHENCLKYDKDVIFLDNEFFCNEI</sequence>
<proteinExistence type="predicted"/>
<dbReference type="Proteomes" id="UP000789920">
    <property type="component" value="Unassembled WGS sequence"/>
</dbReference>
<name>A0ACA9SQB6_9GLOM</name>
<evidence type="ECO:0000313" key="1">
    <source>
        <dbReference type="EMBL" id="CAG8844956.1"/>
    </source>
</evidence>
<protein>
    <submittedName>
        <fullName evidence="1">3766_t:CDS:1</fullName>
    </submittedName>
</protein>